<dbReference type="PANTHER" id="PTHR33361:SF2">
    <property type="entry name" value="DUF885 DOMAIN-CONTAINING PROTEIN"/>
    <property type="match status" value="1"/>
</dbReference>
<sequence>MPGPATIFARRALPSRRWPSSLTAMSGTGNKMLKTFVSAVLAGAMLAAAPAALAQAEVQQLGADFWAWRATTQPATSDDIPRIVRPEGWTPDWSPRAVAEQRKALANFEAKWRALADKPQTVSEKVDYRLVGSALSRVHWELDHVAAWRRQPHFYVAQALGPVFEILLPPPPVEAARVEQVIRLLDNAPAVLAAGQANLDDMRGPFVDAALAQIAIVPDSLKGMASGLAPHADAAQRKRLDAAVDKSIKAFAAFETFLKNRREALPSQTAVGGESYRFFLSNVALYPYTPEQLAQMGRQEWTRSVLFEELERNRNAGMAELPIGASIDAVVAKLASDERDIRAFLKDKRLLTVPDWAGHYNALPFPAYLAPIGWLGRTFDLTDRTRVGQNATVYLPDPSPNLGYFNLSIARDPRPIIVHEGVPGHFFQLTLGWKHPNPLRRHYYDSGANEGTGFYAEEMMLQAGLWDNAPKTREIIYNFARLRALRVEVDVKLATGEFTIAQAADYLRAMVPMDRETAEEEATFFAAAPGQAISYQIGKIQTTEFLAEARVREGKAFDLKRFHDFLWLNGNVPIALQKEEYLAMVAGQ</sequence>
<protein>
    <submittedName>
        <fullName evidence="1">DUF885 domain-containing protein</fullName>
    </submittedName>
</protein>
<dbReference type="Proteomes" id="UP000589292">
    <property type="component" value="Unassembled WGS sequence"/>
</dbReference>
<evidence type="ECO:0000313" key="2">
    <source>
        <dbReference type="Proteomes" id="UP000589292"/>
    </source>
</evidence>
<dbReference type="Pfam" id="PF05960">
    <property type="entry name" value="DUF885"/>
    <property type="match status" value="2"/>
</dbReference>
<dbReference type="PANTHER" id="PTHR33361">
    <property type="entry name" value="GLR0591 PROTEIN"/>
    <property type="match status" value="1"/>
</dbReference>
<gene>
    <name evidence="1" type="ORF">FG486_12375</name>
</gene>
<accession>A0A7V8REX1</accession>
<evidence type="ECO:0000313" key="1">
    <source>
        <dbReference type="EMBL" id="MBA1375137.1"/>
    </source>
</evidence>
<dbReference type="EMBL" id="VDES01000002">
    <property type="protein sequence ID" value="MBA1375137.1"/>
    <property type="molecule type" value="Genomic_DNA"/>
</dbReference>
<dbReference type="InterPro" id="IPR010281">
    <property type="entry name" value="DUF885"/>
</dbReference>
<dbReference type="AlphaFoldDB" id="A0A7V8REX1"/>
<organism evidence="1 2">
    <name type="scientific">Sphingomonas ursincola</name>
    <dbReference type="NCBI Taxonomy" id="56361"/>
    <lineage>
        <taxon>Bacteria</taxon>
        <taxon>Pseudomonadati</taxon>
        <taxon>Pseudomonadota</taxon>
        <taxon>Alphaproteobacteria</taxon>
        <taxon>Sphingomonadales</taxon>
        <taxon>Sphingomonadaceae</taxon>
        <taxon>Sphingomonas</taxon>
    </lineage>
</organism>
<proteinExistence type="predicted"/>
<comment type="caution">
    <text evidence="1">The sequence shown here is derived from an EMBL/GenBank/DDBJ whole genome shotgun (WGS) entry which is preliminary data.</text>
</comment>
<keyword evidence="2" id="KW-1185">Reference proteome</keyword>
<reference evidence="1 2" key="1">
    <citation type="journal article" date="1994" name="Int. J. Syst. Bacteriol.">
        <title>Phylogenetic positions of novel aerobic, bacteriochlorophyll a-containing bacteria and description of Roseococcus thiosulfatophilus gen. nov., sp. nov., Erythromicrobium ramosum gen. nov., sp. nov., and Erythrobacter litoralis sp. nov.</title>
        <authorList>
            <person name="Yurkov V."/>
            <person name="Stackebrandt E."/>
            <person name="Holmes A."/>
            <person name="Fuerst J.A."/>
            <person name="Hugenholtz P."/>
            <person name="Golecki J."/>
            <person name="Gad'on N."/>
            <person name="Gorlenko V.M."/>
            <person name="Kompantseva E.I."/>
            <person name="Drews G."/>
        </authorList>
    </citation>
    <scope>NUCLEOTIDE SEQUENCE [LARGE SCALE GENOMIC DNA]</scope>
    <source>
        <strain evidence="1 2">KR-99</strain>
    </source>
</reference>
<name>A0A7V8REX1_9SPHN</name>